<comment type="subcellular location">
    <subcellularLocation>
        <location evidence="1">Cell envelope</location>
    </subcellularLocation>
</comment>
<evidence type="ECO:0000313" key="7">
    <source>
        <dbReference type="EMBL" id="CAD6530629.1"/>
    </source>
</evidence>
<dbReference type="Proteomes" id="UP000598032">
    <property type="component" value="Unassembled WGS sequence"/>
</dbReference>
<evidence type="ECO:0000259" key="6">
    <source>
        <dbReference type="PROSITE" id="PS50983"/>
    </source>
</evidence>
<dbReference type="InterPro" id="IPR006311">
    <property type="entry name" value="TAT_signal"/>
</dbReference>
<dbReference type="CDD" id="cd01146">
    <property type="entry name" value="FhuD"/>
    <property type="match status" value="1"/>
</dbReference>
<keyword evidence="8" id="KW-1185">Reference proteome</keyword>
<evidence type="ECO:0000256" key="4">
    <source>
        <dbReference type="ARBA" id="ARBA00022496"/>
    </source>
</evidence>
<proteinExistence type="inferred from homology"/>
<dbReference type="Pfam" id="PF01497">
    <property type="entry name" value="Peripla_BP_2"/>
    <property type="match status" value="1"/>
</dbReference>
<keyword evidence="5" id="KW-0732">Signal</keyword>
<keyword evidence="4" id="KW-0406">Ion transport</keyword>
<evidence type="ECO:0000313" key="8">
    <source>
        <dbReference type="Proteomes" id="UP000598032"/>
    </source>
</evidence>
<accession>A0ABM8NKR0</accession>
<evidence type="ECO:0000256" key="3">
    <source>
        <dbReference type="ARBA" id="ARBA00022448"/>
    </source>
</evidence>
<dbReference type="EMBL" id="CAJHCP010000005">
    <property type="protein sequence ID" value="CAD6530629.1"/>
    <property type="molecule type" value="Genomic_DNA"/>
</dbReference>
<protein>
    <submittedName>
        <fullName evidence="7">Iron(3+)-hydroxamate-binding protein FhuD</fullName>
    </submittedName>
</protein>
<evidence type="ECO:0000256" key="1">
    <source>
        <dbReference type="ARBA" id="ARBA00004196"/>
    </source>
</evidence>
<evidence type="ECO:0000256" key="2">
    <source>
        <dbReference type="ARBA" id="ARBA00008814"/>
    </source>
</evidence>
<organism evidence="7 8">
    <name type="scientific">Paraburkholderia metrosideri</name>
    <dbReference type="NCBI Taxonomy" id="580937"/>
    <lineage>
        <taxon>Bacteria</taxon>
        <taxon>Pseudomonadati</taxon>
        <taxon>Pseudomonadota</taxon>
        <taxon>Betaproteobacteria</taxon>
        <taxon>Burkholderiales</taxon>
        <taxon>Burkholderiaceae</taxon>
        <taxon>Paraburkholderia</taxon>
    </lineage>
</organism>
<feature type="domain" description="Fe/B12 periplasmic-binding" evidence="6">
    <location>
        <begin position="56"/>
        <end position="324"/>
    </location>
</feature>
<dbReference type="InterPro" id="IPR002491">
    <property type="entry name" value="ABC_transptr_periplasmic_BD"/>
</dbReference>
<keyword evidence="4" id="KW-0408">Iron</keyword>
<gene>
    <name evidence="7" type="primary">fhuD_2</name>
    <name evidence="7" type="ORF">LMG28140_02373</name>
</gene>
<name>A0ABM8NKR0_9BURK</name>
<dbReference type="InterPro" id="IPR051313">
    <property type="entry name" value="Bact_iron-sidero_bind"/>
</dbReference>
<evidence type="ECO:0000256" key="5">
    <source>
        <dbReference type="ARBA" id="ARBA00022729"/>
    </source>
</evidence>
<dbReference type="PRINTS" id="PR01715">
    <property type="entry name" value="FERRIBNDNGPP"/>
</dbReference>
<dbReference type="PROSITE" id="PS51318">
    <property type="entry name" value="TAT"/>
    <property type="match status" value="1"/>
</dbReference>
<dbReference type="PANTHER" id="PTHR30532">
    <property type="entry name" value="IRON III DICITRATE-BINDING PERIPLASMIC PROTEIN"/>
    <property type="match status" value="1"/>
</dbReference>
<comment type="similarity">
    <text evidence="2">Belongs to the bacterial solute-binding protein 8 family.</text>
</comment>
<dbReference type="Gene3D" id="3.40.50.1980">
    <property type="entry name" value="Nitrogenase molybdenum iron protein domain"/>
    <property type="match status" value="2"/>
</dbReference>
<keyword evidence="4" id="KW-0410">Iron transport</keyword>
<keyword evidence="3" id="KW-0813">Transport</keyword>
<dbReference type="PANTHER" id="PTHR30532:SF1">
    <property type="entry name" value="IRON(3+)-HYDROXAMATE-BINDING PROTEIN FHUD"/>
    <property type="match status" value="1"/>
</dbReference>
<sequence length="335" mass="35456">MRRREFLRSAALAPLAAPLLGAPLFGAPLINARAAVAVAANPAASSAKASPGAAPRLAVLDWGLVETLLAIGVTPVGVSEIDAYNESVVSPLVPAHVADVGLRLAPSLELLQQLAPDLILINSSQESQRDMLERIAPVRAFAVYTDAGAPLRHAQEVTLQLADLCGRPAAGHALIDATGRALAASRAHIAAHRARRQPPVVARPLYLFRFFDGRHIGVYGARSLFQDVMDALDVTNAWHGPTDYWGIGVAGLEKLAASPNADLFYFDPLPTGVARTLTSNRLWHALPAVAEGRVATLPPFWGFGMLPSAVRFAYALSATLTQDTGLNALAQTQSR</sequence>
<comment type="caution">
    <text evidence="7">The sequence shown here is derived from an EMBL/GenBank/DDBJ whole genome shotgun (WGS) entry which is preliminary data.</text>
</comment>
<reference evidence="7 8" key="1">
    <citation type="submission" date="2020-10" db="EMBL/GenBank/DDBJ databases">
        <authorList>
            <person name="Peeters C."/>
        </authorList>
    </citation>
    <scope>NUCLEOTIDE SEQUENCE [LARGE SCALE GENOMIC DNA]</scope>
    <source>
        <strain evidence="7 8">LMG 28140</strain>
    </source>
</reference>
<dbReference type="SUPFAM" id="SSF53807">
    <property type="entry name" value="Helical backbone' metal receptor"/>
    <property type="match status" value="1"/>
</dbReference>
<dbReference type="PROSITE" id="PS50983">
    <property type="entry name" value="FE_B12_PBP"/>
    <property type="match status" value="1"/>
</dbReference>